<dbReference type="Gene3D" id="2.115.10.20">
    <property type="entry name" value="Glycosyl hydrolase domain, family 43"/>
    <property type="match status" value="1"/>
</dbReference>
<feature type="region of interest" description="Disordered" evidence="1">
    <location>
        <begin position="441"/>
        <end position="464"/>
    </location>
</feature>
<feature type="compositionally biased region" description="Polar residues" evidence="1">
    <location>
        <begin position="445"/>
        <end position="454"/>
    </location>
</feature>
<evidence type="ECO:0000313" key="2">
    <source>
        <dbReference type="EMBL" id="MFD1124275.1"/>
    </source>
</evidence>
<gene>
    <name evidence="2" type="ORF">ACFQ22_02705</name>
</gene>
<accession>A0ABW3PPL8</accession>
<feature type="region of interest" description="Disordered" evidence="1">
    <location>
        <begin position="54"/>
        <end position="84"/>
    </location>
</feature>
<protein>
    <recommendedName>
        <fullName evidence="4">Glycosyl hydrolase family 43</fullName>
    </recommendedName>
</protein>
<dbReference type="InterPro" id="IPR023296">
    <property type="entry name" value="Glyco_hydro_beta-prop_sf"/>
</dbReference>
<proteinExistence type="predicted"/>
<evidence type="ECO:0000256" key="1">
    <source>
        <dbReference type="SAM" id="MobiDB-lite"/>
    </source>
</evidence>
<dbReference type="SUPFAM" id="SSF75005">
    <property type="entry name" value="Arabinanase/levansucrase/invertase"/>
    <property type="match status" value="1"/>
</dbReference>
<dbReference type="Proteomes" id="UP001597156">
    <property type="component" value="Unassembled WGS sequence"/>
</dbReference>
<name>A0ABW3PPL8_9LACO</name>
<dbReference type="PANTHER" id="PTHR22925">
    <property type="entry name" value="GLYCOSYL HYDROLASE 43 FAMILY MEMBER"/>
    <property type="match status" value="1"/>
</dbReference>
<dbReference type="EMBL" id="JBHTLH010000006">
    <property type="protein sequence ID" value="MFD1124275.1"/>
    <property type="molecule type" value="Genomic_DNA"/>
</dbReference>
<organism evidence="2 3">
    <name type="scientific">Lentilactobacillus raoultii</name>
    <dbReference type="NCBI Taxonomy" id="1987503"/>
    <lineage>
        <taxon>Bacteria</taxon>
        <taxon>Bacillati</taxon>
        <taxon>Bacillota</taxon>
        <taxon>Bacilli</taxon>
        <taxon>Lactobacillales</taxon>
        <taxon>Lactobacillaceae</taxon>
        <taxon>Lentilactobacillus</taxon>
    </lineage>
</organism>
<comment type="caution">
    <text evidence="2">The sequence shown here is derived from an EMBL/GenBank/DDBJ whole genome shotgun (WGS) entry which is preliminary data.</text>
</comment>
<keyword evidence="3" id="KW-1185">Reference proteome</keyword>
<sequence length="464" mass="50947">MANQHHFKLTSFLKTNLLVALFSMIGLSATIISSKAATAIPKKSVSIVTTASSSSSSSKINSSSSSNSSSSAVSQSSASTQTVNKDNLKNALKQADNVAAHLSDYAKISQNLLRTAISNGQILAKKSDASQADIDQQTDVIKATMAGMVKENYNPNRYAAVVNHPDNTQWLDTDGAPIQAHGGGFVQVTGSDGTPTYYWVGEDKSHNHAFFNGINLYTSKDLKNWTYVNTILKPNANDPAMFDVIMERPKILYNQKNKQFVVWAHWERQGSYSSSQVAVATSQQADGPYKFLGHWRPGADSNSKYRNWGVKILNPNSSTDTQPTGVYDNGTKMTDYKTETADTAHWGTPSRDFTLFEEGNKAYIISTESGTMMRIYELNSDFTDVDKQAMKSYELFANARREAPALVKAGKYYILATSQQSGWSPNQGRYSYTTDLSDPNGWKVNRTTSSSGNEVDTPHWSARG</sequence>
<reference evidence="3" key="1">
    <citation type="journal article" date="2019" name="Int. J. Syst. Evol. Microbiol.">
        <title>The Global Catalogue of Microorganisms (GCM) 10K type strain sequencing project: providing services to taxonomists for standard genome sequencing and annotation.</title>
        <authorList>
            <consortium name="The Broad Institute Genomics Platform"/>
            <consortium name="The Broad Institute Genome Sequencing Center for Infectious Disease"/>
            <person name="Wu L."/>
            <person name="Ma J."/>
        </authorList>
    </citation>
    <scope>NUCLEOTIDE SEQUENCE [LARGE SCALE GENOMIC DNA]</scope>
    <source>
        <strain evidence="3">CCUG 71848</strain>
    </source>
</reference>
<dbReference type="PANTHER" id="PTHR22925:SF3">
    <property type="entry name" value="GLYCOSYL HYDROLASE FAMILY PROTEIN 43"/>
    <property type="match status" value="1"/>
</dbReference>
<feature type="compositionally biased region" description="Low complexity" evidence="1">
    <location>
        <begin position="54"/>
        <end position="81"/>
    </location>
</feature>
<evidence type="ECO:0008006" key="4">
    <source>
        <dbReference type="Google" id="ProtNLM"/>
    </source>
</evidence>
<evidence type="ECO:0000313" key="3">
    <source>
        <dbReference type="Proteomes" id="UP001597156"/>
    </source>
</evidence>
<dbReference type="RefSeq" id="WP_121978349.1">
    <property type="nucleotide sequence ID" value="NZ_JBHTLH010000006.1"/>
</dbReference>